<gene>
    <name evidence="1" type="ORF">E0946_03315</name>
</gene>
<accession>A0AC61QJQ8</accession>
<organism evidence="1 2">
    <name type="scientific">Candidatus Syntrophosphaera thermopropionivorans</name>
    <dbReference type="NCBI Taxonomy" id="2593015"/>
    <lineage>
        <taxon>Bacteria</taxon>
        <taxon>Pseudomonadati</taxon>
        <taxon>Candidatus Cloacimonadota</taxon>
        <taxon>Candidatus Cloacimonadia</taxon>
        <taxon>Candidatus Cloacimonadales</taxon>
        <taxon>Candidatus Cloacimonadaceae</taxon>
        <taxon>Candidatus Syntrophosphaera</taxon>
    </lineage>
</organism>
<comment type="caution">
    <text evidence="1">The sequence shown here is derived from an EMBL/GenBank/DDBJ whole genome shotgun (WGS) entry which is preliminary data.</text>
</comment>
<evidence type="ECO:0000313" key="2">
    <source>
        <dbReference type="Proteomes" id="UP000294588"/>
    </source>
</evidence>
<proteinExistence type="predicted"/>
<evidence type="ECO:0000313" key="1">
    <source>
        <dbReference type="EMBL" id="TDF73402.1"/>
    </source>
</evidence>
<reference evidence="1" key="1">
    <citation type="submission" date="2019-03" db="EMBL/GenBank/DDBJ databases">
        <title>Candidatus Syntrophosphaera thermopropionivorans: a novel player in syntrophic propionate oxidation during anaerobic digestion.</title>
        <authorList>
            <person name="Dyksma S."/>
        </authorList>
    </citation>
    <scope>NUCLEOTIDE SEQUENCE</scope>
    <source>
        <strain evidence="1">W5</strain>
    </source>
</reference>
<protein>
    <submittedName>
        <fullName evidence="1">KH domain-containing protein</fullName>
    </submittedName>
</protein>
<keyword evidence="2" id="KW-1185">Reference proteome</keyword>
<sequence length="233" mass="27236">MITIEKSGAKVEELIAEFRKEYGLKDWEFKYEIIKNPSSGLFGLLPRKNAMVRFYLPDIEERVASFLKELLIKMDISYKEIKTHKEGKSIYLEIISEEESGRLIGKNGKMLDAMQYLLNKVFEENSAIDHIYLDVDGYRQRQQAQFLRPFLSIFQKVRSEGKPYTLEPLNASERRIIHKYIEKQKDLSTLTIGEGTKKRMVIFPAHQSASEALIHSRQQRQQGQHNPKKSNLR</sequence>
<name>A0AC61QJQ8_9BACT</name>
<dbReference type="EMBL" id="SMOG01000006">
    <property type="protein sequence ID" value="TDF73402.1"/>
    <property type="molecule type" value="Genomic_DNA"/>
</dbReference>
<dbReference type="Proteomes" id="UP000294588">
    <property type="component" value="Unassembled WGS sequence"/>
</dbReference>